<protein>
    <recommendedName>
        <fullName evidence="1">RNase H type-1 domain-containing protein</fullName>
    </recommendedName>
</protein>
<feature type="domain" description="RNase H type-1" evidence="1">
    <location>
        <begin position="4"/>
        <end position="84"/>
    </location>
</feature>
<keyword evidence="3" id="KW-1185">Reference proteome</keyword>
<dbReference type="GO" id="GO:0003676">
    <property type="term" value="F:nucleic acid binding"/>
    <property type="evidence" value="ECO:0007669"/>
    <property type="project" value="InterPro"/>
</dbReference>
<sequence>VQSVLFKELQAIAIGLASAEDLRLQKVKIGSDSLRAVKAINKLEEPPWYCRDLVAEIQWRVHKFTSVEFNHVFRESNRATDYLAGKLGVVNQCNVFMGPPDEIRSVILSEDREDKTFRTL</sequence>
<dbReference type="PANTHER" id="PTHR47723">
    <property type="entry name" value="OS05G0353850 PROTEIN"/>
    <property type="match status" value="1"/>
</dbReference>
<dbReference type="GO" id="GO:0004523">
    <property type="term" value="F:RNA-DNA hybrid ribonuclease activity"/>
    <property type="evidence" value="ECO:0007669"/>
    <property type="project" value="InterPro"/>
</dbReference>
<name>A0A7J6V6F0_THATH</name>
<accession>A0A7J6V6F0</accession>
<dbReference type="Pfam" id="PF13456">
    <property type="entry name" value="RVT_3"/>
    <property type="match status" value="1"/>
</dbReference>
<comment type="caution">
    <text evidence="2">The sequence shown here is derived from an EMBL/GenBank/DDBJ whole genome shotgun (WGS) entry which is preliminary data.</text>
</comment>
<dbReference type="PANTHER" id="PTHR47723:SF19">
    <property type="entry name" value="POLYNUCLEOTIDYL TRANSFERASE, RIBONUCLEASE H-LIKE SUPERFAMILY PROTEIN"/>
    <property type="match status" value="1"/>
</dbReference>
<dbReference type="InterPro" id="IPR036397">
    <property type="entry name" value="RNaseH_sf"/>
</dbReference>
<dbReference type="Proteomes" id="UP000554482">
    <property type="component" value="Unassembled WGS sequence"/>
</dbReference>
<dbReference type="Gene3D" id="3.30.420.10">
    <property type="entry name" value="Ribonuclease H-like superfamily/Ribonuclease H"/>
    <property type="match status" value="1"/>
</dbReference>
<evidence type="ECO:0000313" key="2">
    <source>
        <dbReference type="EMBL" id="KAF5180337.1"/>
    </source>
</evidence>
<evidence type="ECO:0000313" key="3">
    <source>
        <dbReference type="Proteomes" id="UP000554482"/>
    </source>
</evidence>
<dbReference type="InterPro" id="IPR053151">
    <property type="entry name" value="RNase_H-like"/>
</dbReference>
<dbReference type="InterPro" id="IPR012337">
    <property type="entry name" value="RNaseH-like_sf"/>
</dbReference>
<dbReference type="InterPro" id="IPR002156">
    <property type="entry name" value="RNaseH_domain"/>
</dbReference>
<dbReference type="EMBL" id="JABWDY010037595">
    <property type="protein sequence ID" value="KAF5180337.1"/>
    <property type="molecule type" value="Genomic_DNA"/>
</dbReference>
<gene>
    <name evidence="2" type="ORF">FRX31_030076</name>
</gene>
<proteinExistence type="predicted"/>
<reference evidence="2 3" key="1">
    <citation type="submission" date="2020-06" db="EMBL/GenBank/DDBJ databases">
        <title>Transcriptomic and genomic resources for Thalictrum thalictroides and T. hernandezii: Facilitating candidate gene discovery in an emerging model plant lineage.</title>
        <authorList>
            <person name="Arias T."/>
            <person name="Riano-Pachon D.M."/>
            <person name="Di Stilio V.S."/>
        </authorList>
    </citation>
    <scope>NUCLEOTIDE SEQUENCE [LARGE SCALE GENOMIC DNA]</scope>
    <source>
        <strain evidence="3">cv. WT478/WT964</strain>
        <tissue evidence="2">Leaves</tissue>
    </source>
</reference>
<dbReference type="InterPro" id="IPR044730">
    <property type="entry name" value="RNase_H-like_dom_plant"/>
</dbReference>
<dbReference type="SUPFAM" id="SSF53098">
    <property type="entry name" value="Ribonuclease H-like"/>
    <property type="match status" value="1"/>
</dbReference>
<dbReference type="OrthoDB" id="1435161at2759"/>
<dbReference type="AlphaFoldDB" id="A0A7J6V6F0"/>
<feature type="non-terminal residue" evidence="2">
    <location>
        <position position="1"/>
    </location>
</feature>
<organism evidence="2 3">
    <name type="scientific">Thalictrum thalictroides</name>
    <name type="common">Rue-anemone</name>
    <name type="synonym">Anemone thalictroides</name>
    <dbReference type="NCBI Taxonomy" id="46969"/>
    <lineage>
        <taxon>Eukaryota</taxon>
        <taxon>Viridiplantae</taxon>
        <taxon>Streptophyta</taxon>
        <taxon>Embryophyta</taxon>
        <taxon>Tracheophyta</taxon>
        <taxon>Spermatophyta</taxon>
        <taxon>Magnoliopsida</taxon>
        <taxon>Ranunculales</taxon>
        <taxon>Ranunculaceae</taxon>
        <taxon>Thalictroideae</taxon>
        <taxon>Thalictrum</taxon>
    </lineage>
</organism>
<evidence type="ECO:0000259" key="1">
    <source>
        <dbReference type="Pfam" id="PF13456"/>
    </source>
</evidence>
<dbReference type="CDD" id="cd06222">
    <property type="entry name" value="RNase_H_like"/>
    <property type="match status" value="1"/>
</dbReference>